<evidence type="ECO:0000313" key="3">
    <source>
        <dbReference type="Proteomes" id="UP001177023"/>
    </source>
</evidence>
<keyword evidence="3" id="KW-1185">Reference proteome</keyword>
<organism evidence="2 3">
    <name type="scientific">Mesorhabditis spiculigera</name>
    <dbReference type="NCBI Taxonomy" id="96644"/>
    <lineage>
        <taxon>Eukaryota</taxon>
        <taxon>Metazoa</taxon>
        <taxon>Ecdysozoa</taxon>
        <taxon>Nematoda</taxon>
        <taxon>Chromadorea</taxon>
        <taxon>Rhabditida</taxon>
        <taxon>Rhabditina</taxon>
        <taxon>Rhabditomorpha</taxon>
        <taxon>Rhabditoidea</taxon>
        <taxon>Rhabditidae</taxon>
        <taxon>Mesorhabditinae</taxon>
        <taxon>Mesorhabditis</taxon>
    </lineage>
</organism>
<reference evidence="2" key="1">
    <citation type="submission" date="2023-06" db="EMBL/GenBank/DDBJ databases">
        <authorList>
            <person name="Delattre M."/>
        </authorList>
    </citation>
    <scope>NUCLEOTIDE SEQUENCE</scope>
    <source>
        <strain evidence="2">AF72</strain>
    </source>
</reference>
<gene>
    <name evidence="2" type="ORF">MSPICULIGERA_LOCUS4873</name>
</gene>
<feature type="region of interest" description="Disordered" evidence="1">
    <location>
        <begin position="24"/>
        <end position="51"/>
    </location>
</feature>
<dbReference type="Proteomes" id="UP001177023">
    <property type="component" value="Unassembled WGS sequence"/>
</dbReference>
<name>A0AA36CCH6_9BILA</name>
<dbReference type="EMBL" id="CATQJA010001194">
    <property type="protein sequence ID" value="CAJ0566262.1"/>
    <property type="molecule type" value="Genomic_DNA"/>
</dbReference>
<proteinExistence type="predicted"/>
<evidence type="ECO:0000313" key="2">
    <source>
        <dbReference type="EMBL" id="CAJ0566262.1"/>
    </source>
</evidence>
<feature type="non-terminal residue" evidence="2">
    <location>
        <position position="143"/>
    </location>
</feature>
<evidence type="ECO:0000256" key="1">
    <source>
        <dbReference type="SAM" id="MobiDB-lite"/>
    </source>
</evidence>
<protein>
    <submittedName>
        <fullName evidence="2">Uncharacterized protein</fullName>
    </submittedName>
</protein>
<comment type="caution">
    <text evidence="2">The sequence shown here is derived from an EMBL/GenBank/DDBJ whole genome shotgun (WGS) entry which is preliminary data.</text>
</comment>
<accession>A0AA36CCH6</accession>
<sequence length="143" mass="16054">MKIGIQPQPIPAAPELAEFEVNVMELGPEEQADQSNRGAGRPQKEGEPGRCANCRAKANDVIEGSDKVIVLDRTYGPLSCQGCKEKYRKAVRRLPTVKNCELRQCDKERCTPHAVEKMEAIGFQRGLLPRENKQKIRRRTPSN</sequence>
<dbReference type="AlphaFoldDB" id="A0AA36CCH6"/>